<reference evidence="3 4" key="1">
    <citation type="journal article" date="2012" name="BMC Genomics">
        <title>Comparative genomic analysis of human infective Trypanosoma cruzi lineages with the bat-restricted subspecies T. cruzi marinkellei.</title>
        <authorList>
            <person name="Franzen O."/>
            <person name="Talavera-Lopez C."/>
            <person name="Ochaya S."/>
            <person name="Butler C.E."/>
            <person name="Messenger L.A."/>
            <person name="Lewis M.D."/>
            <person name="Llewellyn M.S."/>
            <person name="Marinkelle C.J."/>
            <person name="Tyler K.M."/>
            <person name="Miles M.A."/>
            <person name="Andersson B."/>
        </authorList>
    </citation>
    <scope>NUCLEOTIDE SEQUENCE [LARGE SCALE GENOMIC DNA]</scope>
    <source>
        <strain evidence="3 4">B7</strain>
    </source>
</reference>
<dbReference type="AlphaFoldDB" id="K2NMZ1"/>
<dbReference type="Pfam" id="PF24681">
    <property type="entry name" value="Kelch_KLHDC2_KLHL20_DRC7"/>
    <property type="match status" value="2"/>
</dbReference>
<dbReference type="Proteomes" id="UP000007350">
    <property type="component" value="Unassembled WGS sequence"/>
</dbReference>
<evidence type="ECO:0000256" key="1">
    <source>
        <dbReference type="ARBA" id="ARBA00022441"/>
    </source>
</evidence>
<keyword evidence="2" id="KW-0677">Repeat</keyword>
<dbReference type="PANTHER" id="PTHR46093:SF18">
    <property type="entry name" value="FIBRONECTIN TYPE-III DOMAIN-CONTAINING PROTEIN"/>
    <property type="match status" value="1"/>
</dbReference>
<dbReference type="Gene3D" id="2.120.10.80">
    <property type="entry name" value="Kelch-type beta propeller"/>
    <property type="match status" value="2"/>
</dbReference>
<dbReference type="InterPro" id="IPR015915">
    <property type="entry name" value="Kelch-typ_b-propeller"/>
</dbReference>
<organism evidence="3 4">
    <name type="scientific">Trypanosoma cruzi marinkellei</name>
    <dbReference type="NCBI Taxonomy" id="85056"/>
    <lineage>
        <taxon>Eukaryota</taxon>
        <taxon>Discoba</taxon>
        <taxon>Euglenozoa</taxon>
        <taxon>Kinetoplastea</taxon>
        <taxon>Metakinetoplastina</taxon>
        <taxon>Trypanosomatida</taxon>
        <taxon>Trypanosomatidae</taxon>
        <taxon>Trypanosoma</taxon>
        <taxon>Schizotrypanum</taxon>
    </lineage>
</organism>
<dbReference type="SUPFAM" id="SSF117281">
    <property type="entry name" value="Kelch motif"/>
    <property type="match status" value="2"/>
</dbReference>
<proteinExistence type="predicted"/>
<dbReference type="EMBL" id="AHKC01012349">
    <property type="protein sequence ID" value="EKF30232.1"/>
    <property type="molecule type" value="Genomic_DNA"/>
</dbReference>
<keyword evidence="1" id="KW-0880">Kelch repeat</keyword>
<dbReference type="OrthoDB" id="432528at2759"/>
<evidence type="ECO:0000256" key="2">
    <source>
        <dbReference type="ARBA" id="ARBA00022737"/>
    </source>
</evidence>
<keyword evidence="4" id="KW-1185">Reference proteome</keyword>
<dbReference type="Pfam" id="PF01344">
    <property type="entry name" value="Kelch_1"/>
    <property type="match status" value="1"/>
</dbReference>
<dbReference type="InterPro" id="IPR006652">
    <property type="entry name" value="Kelch_1"/>
</dbReference>
<sequence>MEFGLEGHTATMCGESIVVVGGKTAAFHLNESVFSLTLPTFGWRRLVCDGATPLPRAYHSACLHGSRLVVFGGITSVGTNDVHYNTYNVFTLADGLDVATLQQMGTDRFRDTSRLRPMMPQNFEPNGVLYVLDMSISPPHWESVECSGDVPCNRSHHAAAVQGNAMYIIGGYNIHSPQTQPTVDFGCLYRLDLTSFCWTMIKLSLPLYYWGATLTPLGGSLLCLFGGVSRVKNRESHDTFLISTETGSVQPVMDNNCTPLPRTAHCAWRWGCYVYIFGGAGSVASRFFNDLHRLYVQGGSWEAVTTHVSTSPSTSSSSSFSAPPPLSGSAAVVVGEHLVLVGGMRSNLARVSSVFLLNMHSFTWREAETVFTNTPLPFPTPLSSFTRNIPCCYRADVSRGVQTAWRGELPHVLSRNDCDLERTVLCRVAVKQPQQPKTDGEERRYFEKLPNKRWERELDELHKLTADWSNMMTSVGAHAKGVTWTS</sequence>
<dbReference type="PANTHER" id="PTHR46093">
    <property type="entry name" value="ACYL-COA-BINDING DOMAIN-CONTAINING PROTEIN 5"/>
    <property type="match status" value="1"/>
</dbReference>
<evidence type="ECO:0000313" key="3">
    <source>
        <dbReference type="EMBL" id="EKF30232.1"/>
    </source>
</evidence>
<protein>
    <submittedName>
        <fullName evidence="3">Uncharacterized protein</fullName>
    </submittedName>
</protein>
<name>K2NMZ1_TRYCR</name>
<gene>
    <name evidence="3" type="ORF">MOQ_005963</name>
</gene>
<comment type="caution">
    <text evidence="3">The sequence shown here is derived from an EMBL/GenBank/DDBJ whole genome shotgun (WGS) entry which is preliminary data.</text>
</comment>
<accession>K2NMZ1</accession>
<evidence type="ECO:0000313" key="4">
    <source>
        <dbReference type="Proteomes" id="UP000007350"/>
    </source>
</evidence>